<evidence type="ECO:0000256" key="1">
    <source>
        <dbReference type="ARBA" id="ARBA00004196"/>
    </source>
</evidence>
<keyword evidence="4 6" id="KW-0732">Signal</keyword>
<dbReference type="InterPro" id="IPR002491">
    <property type="entry name" value="ABC_transptr_periplasmic_BD"/>
</dbReference>
<reference evidence="8 9" key="1">
    <citation type="submission" date="2019-05" db="EMBL/GenBank/DDBJ databases">
        <title>We sequenced the genome of Paenibacillus hemerocallicola KCTC 33185 for further insight into its adaptation and study the phylogeny of Paenibacillus.</title>
        <authorList>
            <person name="Narsing Rao M.P."/>
        </authorList>
    </citation>
    <scope>NUCLEOTIDE SEQUENCE [LARGE SCALE GENOMIC DNA]</scope>
    <source>
        <strain evidence="8 9">KCTC 33185</strain>
    </source>
</reference>
<evidence type="ECO:0000256" key="5">
    <source>
        <dbReference type="SAM" id="MobiDB-lite"/>
    </source>
</evidence>
<dbReference type="PANTHER" id="PTHR30532">
    <property type="entry name" value="IRON III DICITRATE-BINDING PERIPLASMIC PROTEIN"/>
    <property type="match status" value="1"/>
</dbReference>
<evidence type="ECO:0000313" key="9">
    <source>
        <dbReference type="Proteomes" id="UP000307943"/>
    </source>
</evidence>
<organism evidence="8 9">
    <name type="scientific">Paenibacillus hemerocallicola</name>
    <dbReference type="NCBI Taxonomy" id="1172614"/>
    <lineage>
        <taxon>Bacteria</taxon>
        <taxon>Bacillati</taxon>
        <taxon>Bacillota</taxon>
        <taxon>Bacilli</taxon>
        <taxon>Bacillales</taxon>
        <taxon>Paenibacillaceae</taxon>
        <taxon>Paenibacillus</taxon>
    </lineage>
</organism>
<dbReference type="InterPro" id="IPR051313">
    <property type="entry name" value="Bact_iron-sidero_bind"/>
</dbReference>
<evidence type="ECO:0000256" key="6">
    <source>
        <dbReference type="SAM" id="SignalP"/>
    </source>
</evidence>
<feature type="signal peptide" evidence="6">
    <location>
        <begin position="1"/>
        <end position="26"/>
    </location>
</feature>
<dbReference type="OrthoDB" id="9793175at2"/>
<dbReference type="Proteomes" id="UP000307943">
    <property type="component" value="Unassembled WGS sequence"/>
</dbReference>
<keyword evidence="3" id="KW-0813">Transport</keyword>
<protein>
    <submittedName>
        <fullName evidence="8">ABC transporter substrate-binding protein</fullName>
    </submittedName>
</protein>
<dbReference type="GO" id="GO:1901678">
    <property type="term" value="P:iron coordination entity transport"/>
    <property type="evidence" value="ECO:0007669"/>
    <property type="project" value="UniProtKB-ARBA"/>
</dbReference>
<comment type="subcellular location">
    <subcellularLocation>
        <location evidence="1">Cell envelope</location>
    </subcellularLocation>
</comment>
<proteinExistence type="inferred from homology"/>
<dbReference type="PROSITE" id="PS51257">
    <property type="entry name" value="PROKAR_LIPOPROTEIN"/>
    <property type="match status" value="1"/>
</dbReference>
<dbReference type="AlphaFoldDB" id="A0A5C4TAI7"/>
<dbReference type="SUPFAM" id="SSF53807">
    <property type="entry name" value="Helical backbone' metal receptor"/>
    <property type="match status" value="1"/>
</dbReference>
<comment type="similarity">
    <text evidence="2">Belongs to the bacterial solute-binding protein 8 family.</text>
</comment>
<comment type="caution">
    <text evidence="8">The sequence shown here is derived from an EMBL/GenBank/DDBJ whole genome shotgun (WGS) entry which is preliminary data.</text>
</comment>
<evidence type="ECO:0000256" key="2">
    <source>
        <dbReference type="ARBA" id="ARBA00008814"/>
    </source>
</evidence>
<keyword evidence="9" id="KW-1185">Reference proteome</keyword>
<feature type="chain" id="PRO_5038559721" evidence="6">
    <location>
        <begin position="27"/>
        <end position="333"/>
    </location>
</feature>
<evidence type="ECO:0000259" key="7">
    <source>
        <dbReference type="PROSITE" id="PS50983"/>
    </source>
</evidence>
<feature type="domain" description="Fe/B12 periplasmic-binding" evidence="7">
    <location>
        <begin position="80"/>
        <end position="333"/>
    </location>
</feature>
<accession>A0A5C4TAI7</accession>
<name>A0A5C4TAI7_9BACL</name>
<feature type="region of interest" description="Disordered" evidence="5">
    <location>
        <begin position="31"/>
        <end position="61"/>
    </location>
</feature>
<dbReference type="EMBL" id="VDCQ01000014">
    <property type="protein sequence ID" value="TNJ66001.1"/>
    <property type="molecule type" value="Genomic_DNA"/>
</dbReference>
<gene>
    <name evidence="8" type="ORF">FE784_12550</name>
</gene>
<evidence type="ECO:0000256" key="3">
    <source>
        <dbReference type="ARBA" id="ARBA00022448"/>
    </source>
</evidence>
<dbReference type="Pfam" id="PF01497">
    <property type="entry name" value="Peripla_BP_2"/>
    <property type="match status" value="1"/>
</dbReference>
<dbReference type="GO" id="GO:0030288">
    <property type="term" value="C:outer membrane-bounded periplasmic space"/>
    <property type="evidence" value="ECO:0007669"/>
    <property type="project" value="TreeGrafter"/>
</dbReference>
<evidence type="ECO:0000256" key="4">
    <source>
        <dbReference type="ARBA" id="ARBA00022729"/>
    </source>
</evidence>
<evidence type="ECO:0000313" key="8">
    <source>
        <dbReference type="EMBL" id="TNJ66001.1"/>
    </source>
</evidence>
<dbReference type="PROSITE" id="PS50983">
    <property type="entry name" value="FE_B12_PBP"/>
    <property type="match status" value="1"/>
</dbReference>
<feature type="compositionally biased region" description="Polar residues" evidence="5">
    <location>
        <begin position="31"/>
        <end position="51"/>
    </location>
</feature>
<sequence>MNRMTGWIILLVLLAVVLAGCSAAPAENRASEQASASNGENNQSAGASQPKANEAGTEGWPRTIKDAVGHEVVLKKKPARIAVLHPVYLDYFFALDEPPFAAVNAAEAMKNFATLQPYAGKAKILDLGSGREVNLEMITQVSPDVIVTFKGHIDSIYDNLVKIAPVIQIDFSDSWQNTTMLCARIVGKEKQAEKYIQETRELIKKTQDKMGERMKQTFAMFRIDGKANYFAPGTINTMYYIPTGFGLLAPKGYPEDSQTISLEALSQMNPDYIIFQHDIEVAKASVKEKESLHVWKSLEAVKNGHVLFFDNSLNTASVLAVRLAAEKLMEIAN</sequence>
<dbReference type="PANTHER" id="PTHR30532:SF24">
    <property type="entry name" value="FERRIC ENTEROBACTIN-BINDING PERIPLASMIC PROTEIN FEPB"/>
    <property type="match status" value="1"/>
</dbReference>
<dbReference type="RefSeq" id="WP_139602542.1">
    <property type="nucleotide sequence ID" value="NZ_VDCQ01000014.1"/>
</dbReference>
<dbReference type="Gene3D" id="3.40.50.1980">
    <property type="entry name" value="Nitrogenase molybdenum iron protein domain"/>
    <property type="match status" value="2"/>
</dbReference>